<dbReference type="RefSeq" id="WP_032281301.1">
    <property type="nucleotide sequence ID" value="NZ_JJLU01000085.1"/>
</dbReference>
<dbReference type="AlphaFoldDB" id="A0AAN4NT01"/>
<protein>
    <recommendedName>
        <fullName evidence="3">DUF2513 domain-containing protein</fullName>
    </recommendedName>
</protein>
<reference evidence="1 2" key="1">
    <citation type="submission" date="2014-03" db="EMBL/GenBank/DDBJ databases">
        <title>Genetic Variability of E. coli after antibiotic treatment.</title>
        <authorList>
            <person name="Silbergeld E."/>
            <person name="Coles C."/>
            <person name="Seidman J.C."/>
            <person name="You Y."/>
            <person name="George J."/>
            <person name="Nadendla S."/>
            <person name="Huot H."/>
            <person name="Daugherty S.C."/>
            <person name="Nagaraj S."/>
            <person name="Ott S."/>
            <person name="Klega K."/>
            <person name="Rasko D."/>
        </authorList>
    </citation>
    <scope>NUCLEOTIDE SEQUENCE [LARGE SCALE GENOMIC DNA]</scope>
    <source>
        <strain evidence="1 2">1-250-04_S3_C1</strain>
    </source>
</reference>
<evidence type="ECO:0000313" key="1">
    <source>
        <dbReference type="EMBL" id="EZJ84721.1"/>
    </source>
</evidence>
<evidence type="ECO:0008006" key="3">
    <source>
        <dbReference type="Google" id="ProtNLM"/>
    </source>
</evidence>
<accession>A0AAN4NT01</accession>
<proteinExistence type="predicted"/>
<name>A0AAN4NT01_ECOLX</name>
<organism evidence="1 2">
    <name type="scientific">Escherichia coli 1-250-04_S3_C1</name>
    <dbReference type="NCBI Taxonomy" id="1444135"/>
    <lineage>
        <taxon>Bacteria</taxon>
        <taxon>Pseudomonadati</taxon>
        <taxon>Pseudomonadota</taxon>
        <taxon>Gammaproteobacteria</taxon>
        <taxon>Enterobacterales</taxon>
        <taxon>Enterobacteriaceae</taxon>
        <taxon>Escherichia</taxon>
    </lineage>
</organism>
<evidence type="ECO:0000313" key="2">
    <source>
        <dbReference type="Proteomes" id="UP000024043"/>
    </source>
</evidence>
<dbReference type="Proteomes" id="UP000024043">
    <property type="component" value="Unassembled WGS sequence"/>
</dbReference>
<sequence length="136" mass="15512">MKIDYDEVLSILTTFQDAETPFLTLQDLGMAEAEGEEKDKKVFHLMLLADNGSIVNGDMRSETPKYIGFFFHSLGVGFRNTPIMLTQQGHDLANALRKKPILERIKKEFTDAPFDLIKEVTKSMLTRFVKERIGID</sequence>
<dbReference type="EMBL" id="JJLU01000085">
    <property type="protein sequence ID" value="EZJ84721.1"/>
    <property type="molecule type" value="Genomic_DNA"/>
</dbReference>
<comment type="caution">
    <text evidence="1">The sequence shown here is derived from an EMBL/GenBank/DDBJ whole genome shotgun (WGS) entry which is preliminary data.</text>
</comment>
<gene>
    <name evidence="1" type="ORF">AC00_2756</name>
</gene>